<evidence type="ECO:0008006" key="3">
    <source>
        <dbReference type="Google" id="ProtNLM"/>
    </source>
</evidence>
<sequence>MGNDDYEDILNDSLEFLGGKPVVDGGKIHYGPLELTTAPKDGKANTLMADHLFSPSIFLSERIERGLLSARHKSVLELGAGAALPSLLLSTLQDAPSLVVVTDYPDEGIMGNIQQNILRNKEAMNPTCKVLYQGYNWGQDSQPLLELNSFTGYDVLILSDLVHFDSCHEVLVSSITALLRPSPDARVHVSAGFYTKPEACTNFIAIATAAGLKLEEIHTDPTEGWKGTMEVTTLNRDELAARKAACRYWVGAWSPPQLQ</sequence>
<dbReference type="Pfam" id="PF10294">
    <property type="entry name" value="Methyltransf_16"/>
    <property type="match status" value="1"/>
</dbReference>
<dbReference type="InterPro" id="IPR029063">
    <property type="entry name" value="SAM-dependent_MTases_sf"/>
</dbReference>
<evidence type="ECO:0000313" key="2">
    <source>
        <dbReference type="Proteomes" id="UP000307440"/>
    </source>
</evidence>
<gene>
    <name evidence="1" type="ORF">FA15DRAFT_706660</name>
</gene>
<dbReference type="PANTHER" id="PTHR14614">
    <property type="entry name" value="HEPATOCELLULAR CARCINOMA-ASSOCIATED ANTIGEN"/>
    <property type="match status" value="1"/>
</dbReference>
<accession>A0A5C3KPW9</accession>
<proteinExistence type="predicted"/>
<dbReference type="Gene3D" id="3.40.50.150">
    <property type="entry name" value="Vaccinia Virus protein VP39"/>
    <property type="match status" value="1"/>
</dbReference>
<evidence type="ECO:0000313" key="1">
    <source>
        <dbReference type="EMBL" id="TFK22135.1"/>
    </source>
</evidence>
<dbReference type="Proteomes" id="UP000307440">
    <property type="component" value="Unassembled WGS sequence"/>
</dbReference>
<dbReference type="InterPro" id="IPR019410">
    <property type="entry name" value="Methyltransf_16"/>
</dbReference>
<dbReference type="AlphaFoldDB" id="A0A5C3KPW9"/>
<dbReference type="GO" id="GO:0008757">
    <property type="term" value="F:S-adenosylmethionine-dependent methyltransferase activity"/>
    <property type="evidence" value="ECO:0007669"/>
    <property type="project" value="UniProtKB-ARBA"/>
</dbReference>
<organism evidence="1 2">
    <name type="scientific">Coprinopsis marcescibilis</name>
    <name type="common">Agaric fungus</name>
    <name type="synonym">Psathyrella marcescibilis</name>
    <dbReference type="NCBI Taxonomy" id="230819"/>
    <lineage>
        <taxon>Eukaryota</taxon>
        <taxon>Fungi</taxon>
        <taxon>Dikarya</taxon>
        <taxon>Basidiomycota</taxon>
        <taxon>Agaricomycotina</taxon>
        <taxon>Agaricomycetes</taxon>
        <taxon>Agaricomycetidae</taxon>
        <taxon>Agaricales</taxon>
        <taxon>Agaricineae</taxon>
        <taxon>Psathyrellaceae</taxon>
        <taxon>Coprinopsis</taxon>
    </lineage>
</organism>
<keyword evidence="2" id="KW-1185">Reference proteome</keyword>
<protein>
    <recommendedName>
        <fullName evidence="3">Nicotinamide N-methyltransferase</fullName>
    </recommendedName>
</protein>
<reference evidence="1 2" key="1">
    <citation type="journal article" date="2019" name="Nat. Ecol. Evol.">
        <title>Megaphylogeny resolves global patterns of mushroom evolution.</title>
        <authorList>
            <person name="Varga T."/>
            <person name="Krizsan K."/>
            <person name="Foldi C."/>
            <person name="Dima B."/>
            <person name="Sanchez-Garcia M."/>
            <person name="Sanchez-Ramirez S."/>
            <person name="Szollosi G.J."/>
            <person name="Szarkandi J.G."/>
            <person name="Papp V."/>
            <person name="Albert L."/>
            <person name="Andreopoulos W."/>
            <person name="Angelini C."/>
            <person name="Antonin V."/>
            <person name="Barry K.W."/>
            <person name="Bougher N.L."/>
            <person name="Buchanan P."/>
            <person name="Buyck B."/>
            <person name="Bense V."/>
            <person name="Catcheside P."/>
            <person name="Chovatia M."/>
            <person name="Cooper J."/>
            <person name="Damon W."/>
            <person name="Desjardin D."/>
            <person name="Finy P."/>
            <person name="Geml J."/>
            <person name="Haridas S."/>
            <person name="Hughes K."/>
            <person name="Justo A."/>
            <person name="Karasinski D."/>
            <person name="Kautmanova I."/>
            <person name="Kiss B."/>
            <person name="Kocsube S."/>
            <person name="Kotiranta H."/>
            <person name="LaButti K.M."/>
            <person name="Lechner B.E."/>
            <person name="Liimatainen K."/>
            <person name="Lipzen A."/>
            <person name="Lukacs Z."/>
            <person name="Mihaltcheva S."/>
            <person name="Morgado L.N."/>
            <person name="Niskanen T."/>
            <person name="Noordeloos M.E."/>
            <person name="Ohm R.A."/>
            <person name="Ortiz-Santana B."/>
            <person name="Ovrebo C."/>
            <person name="Racz N."/>
            <person name="Riley R."/>
            <person name="Savchenko A."/>
            <person name="Shiryaev A."/>
            <person name="Soop K."/>
            <person name="Spirin V."/>
            <person name="Szebenyi C."/>
            <person name="Tomsovsky M."/>
            <person name="Tulloss R.E."/>
            <person name="Uehling J."/>
            <person name="Grigoriev I.V."/>
            <person name="Vagvolgyi C."/>
            <person name="Papp T."/>
            <person name="Martin F.M."/>
            <person name="Miettinen O."/>
            <person name="Hibbett D.S."/>
            <person name="Nagy L.G."/>
        </authorList>
    </citation>
    <scope>NUCLEOTIDE SEQUENCE [LARGE SCALE GENOMIC DNA]</scope>
    <source>
        <strain evidence="1 2">CBS 121175</strain>
    </source>
</reference>
<name>A0A5C3KPW9_COPMA</name>
<dbReference type="OrthoDB" id="46564at2759"/>
<dbReference type="EMBL" id="ML210249">
    <property type="protein sequence ID" value="TFK22135.1"/>
    <property type="molecule type" value="Genomic_DNA"/>
</dbReference>